<evidence type="ECO:0000256" key="3">
    <source>
        <dbReference type="ARBA" id="ARBA00022692"/>
    </source>
</evidence>
<dbReference type="PANTHER" id="PTHR22911:SF6">
    <property type="entry name" value="SOLUTE CARRIER FAMILY 35 MEMBER G1"/>
    <property type="match status" value="1"/>
</dbReference>
<accession>A0ABU0ME27</accession>
<feature type="transmembrane region" description="Helical" evidence="6">
    <location>
        <begin position="263"/>
        <end position="283"/>
    </location>
</feature>
<evidence type="ECO:0000256" key="4">
    <source>
        <dbReference type="ARBA" id="ARBA00022989"/>
    </source>
</evidence>
<feature type="transmembrane region" description="Helical" evidence="6">
    <location>
        <begin position="209"/>
        <end position="227"/>
    </location>
</feature>
<comment type="subcellular location">
    <subcellularLocation>
        <location evidence="1">Membrane</location>
        <topology evidence="1">Multi-pass membrane protein</topology>
    </subcellularLocation>
</comment>
<evidence type="ECO:0000256" key="6">
    <source>
        <dbReference type="SAM" id="Phobius"/>
    </source>
</evidence>
<dbReference type="PANTHER" id="PTHR22911">
    <property type="entry name" value="ACYL-MALONYL CONDENSING ENZYME-RELATED"/>
    <property type="match status" value="1"/>
</dbReference>
<feature type="transmembrane region" description="Helical" evidence="6">
    <location>
        <begin position="182"/>
        <end position="203"/>
    </location>
</feature>
<feature type="transmembrane region" description="Helical" evidence="6">
    <location>
        <begin position="234"/>
        <end position="257"/>
    </location>
</feature>
<keyword evidence="4 6" id="KW-1133">Transmembrane helix</keyword>
<reference evidence="8 9" key="1">
    <citation type="submission" date="2023-07" db="EMBL/GenBank/DDBJ databases">
        <title>Genomic Encyclopedia of Type Strains, Phase IV (KMG-IV): sequencing the most valuable type-strain genomes for metagenomic binning, comparative biology and taxonomic classification.</title>
        <authorList>
            <person name="Goeker M."/>
        </authorList>
    </citation>
    <scope>NUCLEOTIDE SEQUENCE [LARGE SCALE GENOMIC DNA]</scope>
    <source>
        <strain evidence="8 9">DSM 19922</strain>
    </source>
</reference>
<evidence type="ECO:0000256" key="5">
    <source>
        <dbReference type="ARBA" id="ARBA00023136"/>
    </source>
</evidence>
<feature type="domain" description="EamA" evidence="7">
    <location>
        <begin position="10"/>
        <end position="140"/>
    </location>
</feature>
<protein>
    <submittedName>
        <fullName evidence="8">Drug/metabolite transporter (DMT)-like permease</fullName>
    </submittedName>
</protein>
<feature type="transmembrane region" description="Helical" evidence="6">
    <location>
        <begin position="149"/>
        <end position="170"/>
    </location>
</feature>
<feature type="transmembrane region" description="Helical" evidence="6">
    <location>
        <begin position="43"/>
        <end position="61"/>
    </location>
</feature>
<dbReference type="InterPro" id="IPR037185">
    <property type="entry name" value="EmrE-like"/>
</dbReference>
<keyword evidence="9" id="KW-1185">Reference proteome</keyword>
<sequence length="306" mass="31768">MPFPLSPRGSAALWAIASAATFTASSGAAKFLGQALPATELAFLRAGFGVALLFGAWRLAATLGKPRDVRGHLLRCGLGIAAAYSFMYALTTIPLALATLIFITRVLLLPVAGRLMLGERSGWLLWGCLLIGVAGAGVTLWPSLTVPEFRVGILAAVLASVTSAGSQTAVRRLTASNSPEMIVLIYTAFCMAALAPTAAEWVLPPMNDWPALIVFGVFAVAAQLTAARAYAKATVAFLAPFDLLTFPAAALIGCLMFEETPSVHEVAGGSLVIASAAAVSWLAGRKSRLPMPDIDRSPGGSVTSPR</sequence>
<gene>
    <name evidence="8" type="ORF">QO018_000517</name>
</gene>
<keyword evidence="3 6" id="KW-0812">Transmembrane</keyword>
<dbReference type="SUPFAM" id="SSF103481">
    <property type="entry name" value="Multidrug resistance efflux transporter EmrE"/>
    <property type="match status" value="2"/>
</dbReference>
<evidence type="ECO:0000256" key="1">
    <source>
        <dbReference type="ARBA" id="ARBA00004141"/>
    </source>
</evidence>
<comment type="similarity">
    <text evidence="2">Belongs to the drug/metabolite transporter (DMT) superfamily. 10 TMS drug/metabolite exporter (DME) (TC 2.A.7.3) family.</text>
</comment>
<keyword evidence="5 6" id="KW-0472">Membrane</keyword>
<dbReference type="RefSeq" id="WP_209978506.1">
    <property type="nucleotide sequence ID" value="NZ_JAGINO010000002.1"/>
</dbReference>
<comment type="caution">
    <text evidence="8">The sequence shown here is derived from an EMBL/GenBank/DDBJ whole genome shotgun (WGS) entry which is preliminary data.</text>
</comment>
<evidence type="ECO:0000259" key="7">
    <source>
        <dbReference type="Pfam" id="PF00892"/>
    </source>
</evidence>
<feature type="transmembrane region" description="Helical" evidence="6">
    <location>
        <begin position="124"/>
        <end position="143"/>
    </location>
</feature>
<dbReference type="EMBL" id="JAUSVU010000002">
    <property type="protein sequence ID" value="MDQ0531681.1"/>
    <property type="molecule type" value="Genomic_DNA"/>
</dbReference>
<dbReference type="InterPro" id="IPR000620">
    <property type="entry name" value="EamA_dom"/>
</dbReference>
<evidence type="ECO:0000256" key="2">
    <source>
        <dbReference type="ARBA" id="ARBA00009853"/>
    </source>
</evidence>
<dbReference type="Proteomes" id="UP001244552">
    <property type="component" value="Unassembled WGS sequence"/>
</dbReference>
<organism evidence="8 9">
    <name type="scientific">Azospirillum picis</name>
    <dbReference type="NCBI Taxonomy" id="488438"/>
    <lineage>
        <taxon>Bacteria</taxon>
        <taxon>Pseudomonadati</taxon>
        <taxon>Pseudomonadota</taxon>
        <taxon>Alphaproteobacteria</taxon>
        <taxon>Rhodospirillales</taxon>
        <taxon>Azospirillaceae</taxon>
        <taxon>Azospirillum</taxon>
    </lineage>
</organism>
<name>A0ABU0ME27_9PROT</name>
<evidence type="ECO:0000313" key="9">
    <source>
        <dbReference type="Proteomes" id="UP001244552"/>
    </source>
</evidence>
<proteinExistence type="inferred from homology"/>
<dbReference type="Pfam" id="PF00892">
    <property type="entry name" value="EamA"/>
    <property type="match status" value="2"/>
</dbReference>
<feature type="transmembrane region" description="Helical" evidence="6">
    <location>
        <begin position="96"/>
        <end position="117"/>
    </location>
</feature>
<evidence type="ECO:0000313" key="8">
    <source>
        <dbReference type="EMBL" id="MDQ0531681.1"/>
    </source>
</evidence>
<feature type="domain" description="EamA" evidence="7">
    <location>
        <begin position="151"/>
        <end position="280"/>
    </location>
</feature>